<protein>
    <recommendedName>
        <fullName evidence="3">N-acetyltransferase domain-containing protein</fullName>
    </recommendedName>
</protein>
<evidence type="ECO:0000313" key="2">
    <source>
        <dbReference type="Proteomes" id="UP000053257"/>
    </source>
</evidence>
<dbReference type="EMBL" id="KN840439">
    <property type="protein sequence ID" value="KIP12559.1"/>
    <property type="molecule type" value="Genomic_DNA"/>
</dbReference>
<dbReference type="AlphaFoldDB" id="A0A0C3P3P2"/>
<dbReference type="STRING" id="745531.A0A0C3P3P2"/>
<name>A0A0C3P3P2_PHLG1</name>
<dbReference type="HOGENOM" id="CLU_070841_0_0_1"/>
<keyword evidence="2" id="KW-1185">Reference proteome</keyword>
<dbReference type="OrthoDB" id="2794762at2759"/>
<dbReference type="InterPro" id="IPR016181">
    <property type="entry name" value="Acyl_CoA_acyltransferase"/>
</dbReference>
<dbReference type="Proteomes" id="UP000053257">
    <property type="component" value="Unassembled WGS sequence"/>
</dbReference>
<accession>A0A0C3P3P2</accession>
<reference evidence="1 2" key="1">
    <citation type="journal article" date="2014" name="PLoS Genet.">
        <title>Analysis of the Phlebiopsis gigantea genome, transcriptome and secretome provides insight into its pioneer colonization strategies of wood.</title>
        <authorList>
            <person name="Hori C."/>
            <person name="Ishida T."/>
            <person name="Igarashi K."/>
            <person name="Samejima M."/>
            <person name="Suzuki H."/>
            <person name="Master E."/>
            <person name="Ferreira P."/>
            <person name="Ruiz-Duenas F.J."/>
            <person name="Held B."/>
            <person name="Canessa P."/>
            <person name="Larrondo L.F."/>
            <person name="Schmoll M."/>
            <person name="Druzhinina I.S."/>
            <person name="Kubicek C.P."/>
            <person name="Gaskell J.A."/>
            <person name="Kersten P."/>
            <person name="St John F."/>
            <person name="Glasner J."/>
            <person name="Sabat G."/>
            <person name="Splinter BonDurant S."/>
            <person name="Syed K."/>
            <person name="Yadav J."/>
            <person name="Mgbeahuruike A.C."/>
            <person name="Kovalchuk A."/>
            <person name="Asiegbu F.O."/>
            <person name="Lackner G."/>
            <person name="Hoffmeister D."/>
            <person name="Rencoret J."/>
            <person name="Gutierrez A."/>
            <person name="Sun H."/>
            <person name="Lindquist E."/>
            <person name="Barry K."/>
            <person name="Riley R."/>
            <person name="Grigoriev I.V."/>
            <person name="Henrissat B."/>
            <person name="Kues U."/>
            <person name="Berka R.M."/>
            <person name="Martinez A.T."/>
            <person name="Covert S.F."/>
            <person name="Blanchette R.A."/>
            <person name="Cullen D."/>
        </authorList>
    </citation>
    <scope>NUCLEOTIDE SEQUENCE [LARGE SCALE GENOMIC DNA]</scope>
    <source>
        <strain evidence="1 2">11061_1 CR5-6</strain>
    </source>
</reference>
<organism evidence="1 2">
    <name type="scientific">Phlebiopsis gigantea (strain 11061_1 CR5-6)</name>
    <name type="common">White-rot fungus</name>
    <name type="synonym">Peniophora gigantea</name>
    <dbReference type="NCBI Taxonomy" id="745531"/>
    <lineage>
        <taxon>Eukaryota</taxon>
        <taxon>Fungi</taxon>
        <taxon>Dikarya</taxon>
        <taxon>Basidiomycota</taxon>
        <taxon>Agaricomycotina</taxon>
        <taxon>Agaricomycetes</taxon>
        <taxon>Polyporales</taxon>
        <taxon>Phanerochaetaceae</taxon>
        <taxon>Phlebiopsis</taxon>
    </lineage>
</organism>
<dbReference type="SUPFAM" id="SSF55729">
    <property type="entry name" value="Acyl-CoA N-acyltransferases (Nat)"/>
    <property type="match status" value="1"/>
</dbReference>
<sequence>MFQVQSLQANSPNVDETLPLLIQFSNSIFSPVPGTKYTSVAVWKQRLASPVSVILYVTAPPASPHITQDAIVAFLFAHPRTHASPLRTGETDTLHIWLAGVSPEHRKAGLLQQMVDNLSTRVVGSLTVCTIPARFPNMWGWLTKRGWEVERAWGEGKVLLSKSINPTVP</sequence>
<evidence type="ECO:0000313" key="1">
    <source>
        <dbReference type="EMBL" id="KIP12559.1"/>
    </source>
</evidence>
<proteinExistence type="predicted"/>
<dbReference type="Gene3D" id="3.40.630.30">
    <property type="match status" value="1"/>
</dbReference>
<gene>
    <name evidence="1" type="ORF">PHLGIDRAFT_61879</name>
</gene>
<evidence type="ECO:0008006" key="3">
    <source>
        <dbReference type="Google" id="ProtNLM"/>
    </source>
</evidence>